<protein>
    <submittedName>
        <fullName evidence="1">Uncharacterized protein</fullName>
    </submittedName>
</protein>
<dbReference type="AlphaFoldDB" id="A0A3F3Q5Y7"/>
<sequence>MGWEFPERSRALNIPRFRKSHGLDPLYYSQGSRDLSIDPCPPVFKWQTMASGESLFG</sequence>
<gene>
    <name evidence="1" type="ORF">BDQ94DRAFT_141824</name>
</gene>
<keyword evidence="2" id="KW-1185">Reference proteome</keyword>
<dbReference type="RefSeq" id="XP_026627622.1">
    <property type="nucleotide sequence ID" value="XM_026765903.1"/>
</dbReference>
<proteinExistence type="predicted"/>
<accession>A0A3F3Q5Y7</accession>
<dbReference type="EMBL" id="KZ852043">
    <property type="protein sequence ID" value="RDH34600.1"/>
    <property type="molecule type" value="Genomic_DNA"/>
</dbReference>
<evidence type="ECO:0000313" key="1">
    <source>
        <dbReference type="EMBL" id="RDH34600.1"/>
    </source>
</evidence>
<dbReference type="Proteomes" id="UP000253729">
    <property type="component" value="Unassembled WGS sequence"/>
</dbReference>
<name>A0A3F3Q5Y7_9EURO</name>
<organism evidence="1 2">
    <name type="scientific">Aspergillus welwitschiae</name>
    <dbReference type="NCBI Taxonomy" id="1341132"/>
    <lineage>
        <taxon>Eukaryota</taxon>
        <taxon>Fungi</taxon>
        <taxon>Dikarya</taxon>
        <taxon>Ascomycota</taxon>
        <taxon>Pezizomycotina</taxon>
        <taxon>Eurotiomycetes</taxon>
        <taxon>Eurotiomycetidae</taxon>
        <taxon>Eurotiales</taxon>
        <taxon>Aspergillaceae</taxon>
        <taxon>Aspergillus</taxon>
        <taxon>Aspergillus subgen. Circumdati</taxon>
    </lineage>
</organism>
<evidence type="ECO:0000313" key="2">
    <source>
        <dbReference type="Proteomes" id="UP000253729"/>
    </source>
</evidence>
<reference evidence="1 2" key="1">
    <citation type="submission" date="2018-07" db="EMBL/GenBank/DDBJ databases">
        <title>The genomes of Aspergillus section Nigri reveals drivers in fungal speciation.</title>
        <authorList>
            <consortium name="DOE Joint Genome Institute"/>
            <person name="Vesth T.C."/>
            <person name="Nybo J."/>
            <person name="Theobald S."/>
            <person name="Brandl J."/>
            <person name="Frisvad J.C."/>
            <person name="Nielsen K.F."/>
            <person name="Lyhne E.K."/>
            <person name="Kogle M.E."/>
            <person name="Kuo A."/>
            <person name="Riley R."/>
            <person name="Clum A."/>
            <person name="Nolan M."/>
            <person name="Lipzen A."/>
            <person name="Salamov A."/>
            <person name="Henrissat B."/>
            <person name="Wiebenga A."/>
            <person name="De vries R.P."/>
            <person name="Grigoriev I.V."/>
            <person name="Mortensen U.H."/>
            <person name="Andersen M.R."/>
            <person name="Baker S.E."/>
        </authorList>
    </citation>
    <scope>NUCLEOTIDE SEQUENCE [LARGE SCALE GENOMIC DNA]</scope>
    <source>
        <strain evidence="1 2">CBS 139.54b</strain>
    </source>
</reference>
<dbReference type="GeneID" id="38134259"/>